<feature type="transmembrane region" description="Helical" evidence="1">
    <location>
        <begin position="21"/>
        <end position="39"/>
    </location>
</feature>
<keyword evidence="1" id="KW-0812">Transmembrane</keyword>
<dbReference type="KEGG" id="daer:H9K75_18855"/>
<evidence type="ECO:0000256" key="1">
    <source>
        <dbReference type="SAM" id="Phobius"/>
    </source>
</evidence>
<protein>
    <submittedName>
        <fullName evidence="2">Uncharacterized protein</fullName>
    </submittedName>
</protein>
<dbReference type="AlphaFoldDB" id="A0A7H0GQW7"/>
<keyword evidence="1" id="KW-1133">Transmembrane helix</keyword>
<evidence type="ECO:0000313" key="2">
    <source>
        <dbReference type="EMBL" id="QNP50683.1"/>
    </source>
</evidence>
<gene>
    <name evidence="2" type="ORF">H9K75_18855</name>
</gene>
<organism evidence="2 3">
    <name type="scientific">Diaphorobacter aerolatus</name>
    <dbReference type="NCBI Taxonomy" id="1288495"/>
    <lineage>
        <taxon>Bacteria</taxon>
        <taxon>Pseudomonadati</taxon>
        <taxon>Pseudomonadota</taxon>
        <taxon>Betaproteobacteria</taxon>
        <taxon>Burkholderiales</taxon>
        <taxon>Comamonadaceae</taxon>
        <taxon>Diaphorobacter</taxon>
    </lineage>
</organism>
<keyword evidence="3" id="KW-1185">Reference proteome</keyword>
<dbReference type="EMBL" id="CP060783">
    <property type="protein sequence ID" value="QNP50683.1"/>
    <property type="molecule type" value="Genomic_DNA"/>
</dbReference>
<keyword evidence="1" id="KW-0472">Membrane</keyword>
<proteinExistence type="predicted"/>
<name>A0A7H0GQW7_9BURK</name>
<reference evidence="2 3" key="1">
    <citation type="submission" date="2020-08" db="EMBL/GenBank/DDBJ databases">
        <title>Genome sequence of Diaphorobacter aerolatus KACC 16536T.</title>
        <authorList>
            <person name="Hyun D.-W."/>
            <person name="Bae J.-W."/>
        </authorList>
    </citation>
    <scope>NUCLEOTIDE SEQUENCE [LARGE SCALE GENOMIC DNA]</scope>
    <source>
        <strain evidence="2 3">KACC 16536</strain>
    </source>
</reference>
<sequence>MEITNQRRTAKSPASRVGVKVLLGVAAAAVLLGVFALYADPQFVITMADQLWACF</sequence>
<accession>A0A7H0GQW7</accession>
<dbReference type="RefSeq" id="WP_187726180.1">
    <property type="nucleotide sequence ID" value="NZ_CP060783.1"/>
</dbReference>
<dbReference type="Proteomes" id="UP000516028">
    <property type="component" value="Chromosome"/>
</dbReference>
<evidence type="ECO:0000313" key="3">
    <source>
        <dbReference type="Proteomes" id="UP000516028"/>
    </source>
</evidence>